<proteinExistence type="predicted"/>
<keyword evidence="1" id="KW-1133">Transmembrane helix</keyword>
<keyword evidence="1" id="KW-0812">Transmembrane</keyword>
<feature type="transmembrane region" description="Helical" evidence="1">
    <location>
        <begin position="175"/>
        <end position="195"/>
    </location>
</feature>
<dbReference type="Proteomes" id="UP000053405">
    <property type="component" value="Unassembled WGS sequence"/>
</dbReference>
<dbReference type="PANTHER" id="PTHR30188">
    <property type="entry name" value="ABC TRANSPORTER PERMEASE PROTEIN-RELATED"/>
    <property type="match status" value="1"/>
</dbReference>
<dbReference type="RefSeq" id="WP_005942453.1">
    <property type="nucleotide sequence ID" value="NZ_ATVK01000058.1"/>
</dbReference>
<feature type="transmembrane region" description="Helical" evidence="1">
    <location>
        <begin position="216"/>
        <end position="239"/>
    </location>
</feature>
<dbReference type="GO" id="GO:0005548">
    <property type="term" value="F:phospholipid transporter activity"/>
    <property type="evidence" value="ECO:0007669"/>
    <property type="project" value="TreeGrafter"/>
</dbReference>
<feature type="transmembrane region" description="Helical" evidence="1">
    <location>
        <begin position="259"/>
        <end position="283"/>
    </location>
</feature>
<dbReference type="STRING" id="1121927.GOHSU_38_00440"/>
<name>L7LB94_9ACTN</name>
<gene>
    <name evidence="2" type="primary">yrbEB</name>
    <name evidence="2" type="ORF">GOHSU_38_00440</name>
</gene>
<dbReference type="AlphaFoldDB" id="L7LB94"/>
<feature type="transmembrane region" description="Helical" evidence="1">
    <location>
        <begin position="105"/>
        <end position="129"/>
    </location>
</feature>
<evidence type="ECO:0000256" key="1">
    <source>
        <dbReference type="SAM" id="Phobius"/>
    </source>
</evidence>
<protein>
    <submittedName>
        <fullName evidence="2">YrbE family protein</fullName>
    </submittedName>
</protein>
<dbReference type="Pfam" id="PF02405">
    <property type="entry name" value="MlaE"/>
    <property type="match status" value="1"/>
</dbReference>
<keyword evidence="1" id="KW-0472">Membrane</keyword>
<feature type="transmembrane region" description="Helical" evidence="1">
    <location>
        <begin position="62"/>
        <end position="85"/>
    </location>
</feature>
<keyword evidence="3" id="KW-1185">Reference proteome</keyword>
<reference evidence="2 3" key="1">
    <citation type="submission" date="2012-12" db="EMBL/GenBank/DDBJ databases">
        <title>Whole genome shotgun sequence of Gordonia hirsuta NBRC 16056.</title>
        <authorList>
            <person name="Isaki-Nakamura S."/>
            <person name="Hosoyama A."/>
            <person name="Tsuchikane K."/>
            <person name="Katsumata H."/>
            <person name="Baba S."/>
            <person name="Yamazaki S."/>
            <person name="Fujita N."/>
        </authorList>
    </citation>
    <scope>NUCLEOTIDE SEQUENCE [LARGE SCALE GENOMIC DNA]</scope>
    <source>
        <strain evidence="2 3">NBRC 16056</strain>
    </source>
</reference>
<evidence type="ECO:0000313" key="2">
    <source>
        <dbReference type="EMBL" id="GAC58405.1"/>
    </source>
</evidence>
<comment type="caution">
    <text evidence="2">The sequence shown here is derived from an EMBL/GenBank/DDBJ whole genome shotgun (WGS) entry which is preliminary data.</text>
</comment>
<dbReference type="InterPro" id="IPR030802">
    <property type="entry name" value="Permease_MalE"/>
</dbReference>
<accession>L7LB94</accession>
<evidence type="ECO:0000313" key="3">
    <source>
        <dbReference type="Proteomes" id="UP000053405"/>
    </source>
</evidence>
<feature type="transmembrane region" description="Helical" evidence="1">
    <location>
        <begin position="25"/>
        <end position="50"/>
    </location>
</feature>
<dbReference type="eggNOG" id="COG0767">
    <property type="taxonomic scope" value="Bacteria"/>
</dbReference>
<dbReference type="EMBL" id="BANT01000038">
    <property type="protein sequence ID" value="GAC58405.1"/>
    <property type="molecule type" value="Genomic_DNA"/>
</dbReference>
<sequence>MGIPSTYAAGRLGVLWRLGERISDALAVVGHFLTFCTVTFARIPSALLTYRRQTIRTVTDLMWGRGALIVGGGTAMVMAVLGFAAGGTVAIVSHGTLSMLGMGPVSGAVSSFAITREFAPLLAGVAFAVQAGCRMTAEIGSMRISEEIDALEVVGVRSISFVVSTRMIAGLLTTIPMFLICVVASYLSAAWIVALQGESSGAYRHYFDQFAAPADLLFALIKVAVFVLAVTLIHCYRGYFATGGPESVGTASGRAIRASLVTIGVLDLLMTVLFWGISSPFVFRG</sequence>
<dbReference type="GO" id="GO:0043190">
    <property type="term" value="C:ATP-binding cassette (ABC) transporter complex"/>
    <property type="evidence" value="ECO:0007669"/>
    <property type="project" value="InterPro"/>
</dbReference>
<organism evidence="2 3">
    <name type="scientific">Gordonia hirsuta DSM 44140 = NBRC 16056</name>
    <dbReference type="NCBI Taxonomy" id="1121927"/>
    <lineage>
        <taxon>Bacteria</taxon>
        <taxon>Bacillati</taxon>
        <taxon>Actinomycetota</taxon>
        <taxon>Actinomycetes</taxon>
        <taxon>Mycobacteriales</taxon>
        <taxon>Gordoniaceae</taxon>
        <taxon>Gordonia</taxon>
    </lineage>
</organism>
<dbReference type="PANTHER" id="PTHR30188:SF13">
    <property type="entry name" value="CONSERVED HYPOTHETICAL INTEGRAL MEMBRANE PROTEIN YRBE3B"/>
    <property type="match status" value="1"/>
</dbReference>